<keyword evidence="5" id="KW-1185">Reference proteome</keyword>
<keyword evidence="1" id="KW-0175">Coiled coil</keyword>
<feature type="compositionally biased region" description="Basic residues" evidence="2">
    <location>
        <begin position="1"/>
        <end position="12"/>
    </location>
</feature>
<dbReference type="EMBL" id="CAJNOC010001356">
    <property type="protein sequence ID" value="CAF0857670.1"/>
    <property type="molecule type" value="Genomic_DNA"/>
</dbReference>
<evidence type="ECO:0000259" key="3">
    <source>
        <dbReference type="PROSITE" id="PS50106"/>
    </source>
</evidence>
<protein>
    <recommendedName>
        <fullName evidence="3">PDZ domain-containing protein</fullName>
    </recommendedName>
</protein>
<evidence type="ECO:0000256" key="2">
    <source>
        <dbReference type="SAM" id="MobiDB-lite"/>
    </source>
</evidence>
<dbReference type="Proteomes" id="UP000663879">
    <property type="component" value="Unassembled WGS sequence"/>
</dbReference>
<reference evidence="4" key="1">
    <citation type="submission" date="2021-02" db="EMBL/GenBank/DDBJ databases">
        <authorList>
            <person name="Nowell W R."/>
        </authorList>
    </citation>
    <scope>NUCLEOTIDE SEQUENCE</scope>
    <source>
        <strain evidence="4">Ploen Becks lab</strain>
    </source>
</reference>
<feature type="domain" description="PDZ" evidence="3">
    <location>
        <begin position="365"/>
        <end position="462"/>
    </location>
</feature>
<dbReference type="InterPro" id="IPR036034">
    <property type="entry name" value="PDZ_sf"/>
</dbReference>
<dbReference type="InterPro" id="IPR001478">
    <property type="entry name" value="PDZ"/>
</dbReference>
<feature type="coiled-coil region" evidence="1">
    <location>
        <begin position="177"/>
        <end position="204"/>
    </location>
</feature>
<dbReference type="Pfam" id="PF00595">
    <property type="entry name" value="PDZ"/>
    <property type="match status" value="1"/>
</dbReference>
<feature type="coiled-coil region" evidence="1">
    <location>
        <begin position="433"/>
        <end position="460"/>
    </location>
</feature>
<dbReference type="Gene3D" id="2.30.42.10">
    <property type="match status" value="1"/>
</dbReference>
<dbReference type="GO" id="GO:0005886">
    <property type="term" value="C:plasma membrane"/>
    <property type="evidence" value="ECO:0007669"/>
    <property type="project" value="TreeGrafter"/>
</dbReference>
<gene>
    <name evidence="4" type="ORF">OXX778_LOCUS9278</name>
</gene>
<organism evidence="4 5">
    <name type="scientific">Brachionus calyciflorus</name>
    <dbReference type="NCBI Taxonomy" id="104777"/>
    <lineage>
        <taxon>Eukaryota</taxon>
        <taxon>Metazoa</taxon>
        <taxon>Spiralia</taxon>
        <taxon>Gnathifera</taxon>
        <taxon>Rotifera</taxon>
        <taxon>Eurotatoria</taxon>
        <taxon>Monogononta</taxon>
        <taxon>Pseudotrocha</taxon>
        <taxon>Ploima</taxon>
        <taxon>Brachionidae</taxon>
        <taxon>Brachionus</taxon>
    </lineage>
</organism>
<dbReference type="OrthoDB" id="10067129at2759"/>
<accession>A0A813WNW3</accession>
<dbReference type="SMART" id="SM00228">
    <property type="entry name" value="PDZ"/>
    <property type="match status" value="2"/>
</dbReference>
<evidence type="ECO:0000313" key="5">
    <source>
        <dbReference type="Proteomes" id="UP000663879"/>
    </source>
</evidence>
<dbReference type="PANTHER" id="PTHR46360:SF1">
    <property type="entry name" value="DISKS LARGE HOMOLOG 5"/>
    <property type="match status" value="1"/>
</dbReference>
<dbReference type="GO" id="GO:0035331">
    <property type="term" value="P:negative regulation of hippo signaling"/>
    <property type="evidence" value="ECO:0007669"/>
    <property type="project" value="TreeGrafter"/>
</dbReference>
<feature type="coiled-coil region" evidence="1">
    <location>
        <begin position="98"/>
        <end position="153"/>
    </location>
</feature>
<dbReference type="CDD" id="cd00136">
    <property type="entry name" value="PDZ_canonical"/>
    <property type="match status" value="1"/>
</dbReference>
<proteinExistence type="predicted"/>
<dbReference type="PROSITE" id="PS50106">
    <property type="entry name" value="PDZ"/>
    <property type="match status" value="2"/>
</dbReference>
<name>A0A813WNW3_9BILA</name>
<dbReference type="PANTHER" id="PTHR46360">
    <property type="entry name" value="DISKS LARGE HOMOLOG 5"/>
    <property type="match status" value="1"/>
</dbReference>
<evidence type="ECO:0000256" key="1">
    <source>
        <dbReference type="SAM" id="Coils"/>
    </source>
</evidence>
<dbReference type="SUPFAM" id="SSF50156">
    <property type="entry name" value="PDZ domain-like"/>
    <property type="match status" value="1"/>
</dbReference>
<feature type="compositionally biased region" description="Basic residues" evidence="2">
    <location>
        <begin position="20"/>
        <end position="30"/>
    </location>
</feature>
<dbReference type="InterPro" id="IPR053004">
    <property type="entry name" value="MAGUK_Signaling_Regulators"/>
</dbReference>
<feature type="region of interest" description="Disordered" evidence="2">
    <location>
        <begin position="1"/>
        <end position="41"/>
    </location>
</feature>
<sequence length="734" mass="85546">MNNLKNKPKKTWRNNSNSKKILKKHSYKTRVKSDSSPSEFSNDECEKLKQALDLERMEKEKYKVSLKKFLYEKQELLDILKKCQSERDTYKLDLDTLKQIHIKELRRSKAEIDSLTKEYCQVMSERDNVHKEIEALHEKLNKSQDKVKELNRTSSFNNTENNNNTILNTTILDDLQIDTLKRQLKIVLKQRDDLLAQNEEFKKKLGITFNQKELDPNSFDDDLSLKKEINCLIKELDLCKKRRDIAFIERDKILRERESIRALCDELRHQRDKSFSELAESLRENDELKKEKSLAVKQIQLLENKLEYYEDKLISYREQEIRDNEKKTKNGHREVSKSIEVLSKSASRMLILNNNQDEENNRILKVEINLDENPELGVEFSFATYEFDNDEELNEFKKRNKSNNLIIINSVDPESISYGKLKENDIVLKINEYDLKNVDVDELEEIIKNLNGNVEFIVSRHFSKALHSELESSSDLVEEDVDFSTLPSMSSLTSSFISNKDRQLIRSKKSRSSDKTDTNSIDYVSYLTNKQNKKILIELDNLKDIKLETGIFISGFNGDTASDYEFKNVSIGDRVISLNGEFMKNKAIFDLDKILNETKQNQKIKILIEKVSNLGNMSISSPSSSMLSLNLDLNNLKFKSKQKDDISLLSSNSLTSSVILNESCTKKENFKPDSIRPLYYDNNKKERPESRLFDKIVNGSLRYEDLISNLHKEISSGNLSDARNETEIINKIYL</sequence>
<dbReference type="AlphaFoldDB" id="A0A813WNW3"/>
<evidence type="ECO:0000313" key="4">
    <source>
        <dbReference type="EMBL" id="CAF0857670.1"/>
    </source>
</evidence>
<feature type="domain" description="PDZ" evidence="3">
    <location>
        <begin position="523"/>
        <end position="610"/>
    </location>
</feature>
<comment type="caution">
    <text evidence="4">The sequence shown here is derived from an EMBL/GenBank/DDBJ whole genome shotgun (WGS) entry which is preliminary data.</text>
</comment>
<feature type="coiled-coil region" evidence="1">
    <location>
        <begin position="250"/>
        <end position="319"/>
    </location>
</feature>